<feature type="transmembrane region" description="Helical" evidence="1">
    <location>
        <begin position="175"/>
        <end position="195"/>
    </location>
</feature>
<dbReference type="RefSeq" id="WP_008825201.1">
    <property type="nucleotide sequence ID" value="NZ_AFNU02000005.1"/>
</dbReference>
<feature type="transmembrane region" description="Helical" evidence="1">
    <location>
        <begin position="148"/>
        <end position="169"/>
    </location>
</feature>
<dbReference type="InterPro" id="IPR038750">
    <property type="entry name" value="YczE/YyaS-like"/>
</dbReference>
<reference evidence="2 3" key="1">
    <citation type="journal article" date="2011" name="J. Bacteriol.">
        <title>Genome sequence of Haloplasma contractile, an unusual contractile bacterium from a deep-sea anoxic brine lake.</title>
        <authorList>
            <person name="Antunes A."/>
            <person name="Alam I."/>
            <person name="El Dorry H."/>
            <person name="Siam R."/>
            <person name="Robertson A."/>
            <person name="Bajic V.B."/>
            <person name="Stingl U."/>
        </authorList>
    </citation>
    <scope>NUCLEOTIDE SEQUENCE [LARGE SCALE GENOMIC DNA]</scope>
    <source>
        <strain evidence="2 3">SSD-17B</strain>
    </source>
</reference>
<dbReference type="Proteomes" id="UP000005707">
    <property type="component" value="Unassembled WGS sequence"/>
</dbReference>
<dbReference type="EMBL" id="AFNU02000005">
    <property type="protein sequence ID" value="ERJ12200.1"/>
    <property type="molecule type" value="Genomic_DNA"/>
</dbReference>
<protein>
    <recommendedName>
        <fullName evidence="4">Membrane protein YczE</fullName>
    </recommendedName>
</protein>
<organism evidence="2 3">
    <name type="scientific">Haloplasma contractile SSD-17B</name>
    <dbReference type="NCBI Taxonomy" id="1033810"/>
    <lineage>
        <taxon>Bacteria</taxon>
        <taxon>Bacillati</taxon>
        <taxon>Mycoplasmatota</taxon>
        <taxon>Mollicutes</taxon>
        <taxon>Haloplasmatales</taxon>
        <taxon>Haloplasmataceae</taxon>
        <taxon>Haloplasma</taxon>
    </lineage>
</organism>
<keyword evidence="1" id="KW-0472">Membrane</keyword>
<proteinExistence type="predicted"/>
<keyword evidence="1" id="KW-1133">Transmembrane helix</keyword>
<sequence length="209" mass="22657">MDKLFKRLTYYLIGSAILSLGISLSLRSELGAGAFDALYYNLSKLVNIKPGTSMYIAIFMVYIITMILKPRKIYIVGYLLTGVVSAGVNIWLEIISKTTELGIQVFFFGSAVVLLPLGVTFIIQSKLPLSPMDNLLVILVEKTKGSVALIKTSIETSFAVTALIFGFAAGIGVGALSLGTIIITFVIGPGIGFYMKFIKEIDVKRLANK</sequence>
<feature type="transmembrane region" description="Helical" evidence="1">
    <location>
        <begin position="101"/>
        <end position="123"/>
    </location>
</feature>
<dbReference type="PANTHER" id="PTHR40078">
    <property type="entry name" value="INTEGRAL MEMBRANE PROTEIN-RELATED"/>
    <property type="match status" value="1"/>
</dbReference>
<evidence type="ECO:0008006" key="4">
    <source>
        <dbReference type="Google" id="ProtNLM"/>
    </source>
</evidence>
<dbReference type="AlphaFoldDB" id="F7PTN4"/>
<comment type="caution">
    <text evidence="2">The sequence shown here is derived from an EMBL/GenBank/DDBJ whole genome shotgun (WGS) entry which is preliminary data.</text>
</comment>
<dbReference type="Pfam" id="PF19700">
    <property type="entry name" value="DUF6198"/>
    <property type="match status" value="1"/>
</dbReference>
<evidence type="ECO:0000256" key="1">
    <source>
        <dbReference type="SAM" id="Phobius"/>
    </source>
</evidence>
<dbReference type="InParanoid" id="F7PTN4"/>
<name>F7PTN4_9MOLU</name>
<keyword evidence="3" id="KW-1185">Reference proteome</keyword>
<keyword evidence="1" id="KW-0812">Transmembrane</keyword>
<dbReference type="OrthoDB" id="1902994at2"/>
<dbReference type="PANTHER" id="PTHR40078:SF1">
    <property type="entry name" value="INTEGRAL MEMBRANE PROTEIN"/>
    <property type="match status" value="1"/>
</dbReference>
<evidence type="ECO:0000313" key="3">
    <source>
        <dbReference type="Proteomes" id="UP000005707"/>
    </source>
</evidence>
<dbReference type="STRING" id="1033810.HLPCO_001727"/>
<feature type="transmembrane region" description="Helical" evidence="1">
    <location>
        <begin position="51"/>
        <end position="68"/>
    </location>
</feature>
<dbReference type="FunCoup" id="F7PTN4">
    <property type="interactions" value="10"/>
</dbReference>
<feature type="transmembrane region" description="Helical" evidence="1">
    <location>
        <begin position="75"/>
        <end position="95"/>
    </location>
</feature>
<evidence type="ECO:0000313" key="2">
    <source>
        <dbReference type="EMBL" id="ERJ12200.1"/>
    </source>
</evidence>
<accession>F7PTN4</accession>
<gene>
    <name evidence="2" type="ORF">HLPCO_001727</name>
</gene>
<dbReference type="eggNOG" id="COG2364">
    <property type="taxonomic scope" value="Bacteria"/>
</dbReference>
<reference evidence="2 3" key="2">
    <citation type="journal article" date="2013" name="PLoS ONE">
        <title>INDIGO - INtegrated Data Warehouse of MIcrobial GenOmes with Examples from the Red Sea Extremophiles.</title>
        <authorList>
            <person name="Alam I."/>
            <person name="Antunes A."/>
            <person name="Kamau A.A."/>
            <person name="Ba Alawi W."/>
            <person name="Kalkatawi M."/>
            <person name="Stingl U."/>
            <person name="Bajic V.B."/>
        </authorList>
    </citation>
    <scope>NUCLEOTIDE SEQUENCE [LARGE SCALE GENOMIC DNA]</scope>
    <source>
        <strain evidence="2 3">SSD-17B</strain>
    </source>
</reference>
<dbReference type="TCDB" id="2.A.115.2.11">
    <property type="family name" value="the novobiocin exporter (nbce) family"/>
</dbReference>